<feature type="non-terminal residue" evidence="3">
    <location>
        <position position="138"/>
    </location>
</feature>
<sequence length="138" mass="15746">MEHWANIQTVINADIHHSNLPKFSISTPKSNSSTLSVDRSLISNNLYSSNKHIDQSFSGFDNISIADRKYSDPEFLPIPESITQDNEGTSFDDLQYGAYVARWLRPEQIRWSKEAQQYSLSVFNQPHSKDINQGRLGD</sequence>
<name>A0A8S3J4D8_9BILA</name>
<protein>
    <recommendedName>
        <fullName evidence="2">Calpain catalytic domain-containing protein</fullName>
    </recommendedName>
</protein>
<dbReference type="GO" id="GO:0004198">
    <property type="term" value="F:calcium-dependent cysteine-type endopeptidase activity"/>
    <property type="evidence" value="ECO:0007669"/>
    <property type="project" value="InterPro"/>
</dbReference>
<comment type="caution">
    <text evidence="1">Lacks conserved residue(s) required for the propagation of feature annotation.</text>
</comment>
<evidence type="ECO:0000259" key="2">
    <source>
        <dbReference type="PROSITE" id="PS50203"/>
    </source>
</evidence>
<dbReference type="Proteomes" id="UP000681720">
    <property type="component" value="Unassembled WGS sequence"/>
</dbReference>
<evidence type="ECO:0000313" key="4">
    <source>
        <dbReference type="Proteomes" id="UP000681720"/>
    </source>
</evidence>
<reference evidence="3" key="1">
    <citation type="submission" date="2021-02" db="EMBL/GenBank/DDBJ databases">
        <authorList>
            <person name="Nowell W R."/>
        </authorList>
    </citation>
    <scope>NUCLEOTIDE SEQUENCE</scope>
</reference>
<dbReference type="InterPro" id="IPR001300">
    <property type="entry name" value="Peptidase_C2_calpain_cat"/>
</dbReference>
<comment type="caution">
    <text evidence="3">The sequence shown here is derived from an EMBL/GenBank/DDBJ whole genome shotgun (WGS) entry which is preliminary data.</text>
</comment>
<dbReference type="AlphaFoldDB" id="A0A8S3J4D8"/>
<feature type="domain" description="Calpain catalytic" evidence="2">
    <location>
        <begin position="69"/>
        <end position="138"/>
    </location>
</feature>
<organism evidence="3 4">
    <name type="scientific">Rotaria magnacalcarata</name>
    <dbReference type="NCBI Taxonomy" id="392030"/>
    <lineage>
        <taxon>Eukaryota</taxon>
        <taxon>Metazoa</taxon>
        <taxon>Spiralia</taxon>
        <taxon>Gnathifera</taxon>
        <taxon>Rotifera</taxon>
        <taxon>Eurotatoria</taxon>
        <taxon>Bdelloidea</taxon>
        <taxon>Philodinida</taxon>
        <taxon>Philodinidae</taxon>
        <taxon>Rotaria</taxon>
    </lineage>
</organism>
<dbReference type="EMBL" id="CAJOBJ010355165">
    <property type="protein sequence ID" value="CAF5213226.1"/>
    <property type="molecule type" value="Genomic_DNA"/>
</dbReference>
<evidence type="ECO:0000313" key="3">
    <source>
        <dbReference type="EMBL" id="CAF5213226.1"/>
    </source>
</evidence>
<dbReference type="PROSITE" id="PS50203">
    <property type="entry name" value="CALPAIN_CAT"/>
    <property type="match status" value="1"/>
</dbReference>
<gene>
    <name evidence="3" type="ORF">GIL414_LOCUS80561</name>
</gene>
<dbReference type="GO" id="GO:0006508">
    <property type="term" value="P:proteolysis"/>
    <property type="evidence" value="ECO:0007669"/>
    <property type="project" value="InterPro"/>
</dbReference>
<accession>A0A8S3J4D8</accession>
<proteinExistence type="predicted"/>
<evidence type="ECO:0000256" key="1">
    <source>
        <dbReference type="PROSITE-ProRule" id="PRU00239"/>
    </source>
</evidence>